<dbReference type="SUPFAM" id="SSF52540">
    <property type="entry name" value="P-loop containing nucleoside triphosphate hydrolases"/>
    <property type="match status" value="1"/>
</dbReference>
<keyword evidence="4 9" id="KW-0547">Nucleotide-binding</keyword>
<dbReference type="InterPro" id="IPR027417">
    <property type="entry name" value="P-loop_NTPase"/>
</dbReference>
<evidence type="ECO:0000256" key="4">
    <source>
        <dbReference type="ARBA" id="ARBA00022741"/>
    </source>
</evidence>
<evidence type="ECO:0000256" key="8">
    <source>
        <dbReference type="ARBA" id="ARBA00047386"/>
    </source>
</evidence>
<feature type="active site" evidence="9">
    <location>
        <position position="38"/>
    </location>
</feature>
<comment type="catalytic activity">
    <reaction evidence="9">
        <text>(7R,8S)-7,8-diammoniononanoate + CO2 + ATP = (4R,5S)-dethiobiotin + ADP + phosphate + 3 H(+)</text>
        <dbReference type="Rhea" id="RHEA:15805"/>
        <dbReference type="ChEBI" id="CHEBI:15378"/>
        <dbReference type="ChEBI" id="CHEBI:16526"/>
        <dbReference type="ChEBI" id="CHEBI:30616"/>
        <dbReference type="ChEBI" id="CHEBI:43474"/>
        <dbReference type="ChEBI" id="CHEBI:149469"/>
        <dbReference type="ChEBI" id="CHEBI:149473"/>
        <dbReference type="ChEBI" id="CHEBI:456216"/>
        <dbReference type="EC" id="6.3.3.3"/>
    </reaction>
</comment>
<dbReference type="GeneID" id="93641187"/>
<evidence type="ECO:0000256" key="3">
    <source>
        <dbReference type="ARBA" id="ARBA00022723"/>
    </source>
</evidence>
<feature type="binding site" evidence="9">
    <location>
        <position position="53"/>
    </location>
    <ligand>
        <name>Mg(2+)</name>
        <dbReference type="ChEBI" id="CHEBI:18420"/>
    </ligand>
</feature>
<comment type="cofactor">
    <cofactor evidence="9">
        <name>Mg(2+)</name>
        <dbReference type="ChEBI" id="CHEBI:18420"/>
    </cofactor>
</comment>
<gene>
    <name evidence="9 10" type="primary">bioD</name>
    <name evidence="10" type="ORF">BG04_3123</name>
</gene>
<dbReference type="NCBIfam" id="TIGR00347">
    <property type="entry name" value="bioD"/>
    <property type="match status" value="1"/>
</dbReference>
<feature type="binding site" evidence="9">
    <location>
        <position position="17"/>
    </location>
    <ligand>
        <name>Mg(2+)</name>
        <dbReference type="ChEBI" id="CHEBI:18420"/>
    </ligand>
</feature>
<keyword evidence="3 9" id="KW-0479">Metal-binding</keyword>
<dbReference type="AlphaFoldDB" id="A0A0B6ARR0"/>
<evidence type="ECO:0000313" key="11">
    <source>
        <dbReference type="Proteomes" id="UP000031829"/>
    </source>
</evidence>
<evidence type="ECO:0000256" key="6">
    <source>
        <dbReference type="ARBA" id="ARBA00022840"/>
    </source>
</evidence>
<comment type="similarity">
    <text evidence="9">Belongs to the dethiobiotin synthetase family.</text>
</comment>
<organism evidence="10 11">
    <name type="scientific">Priestia megaterium (strain ATCC 14581 / DSM 32 / CCUG 1817 / JCM 2506 / NBRC 15308 / NCIMB 9376 / NCTC 10342 / NRRL B-14308 / VKM B-512 / Ford 19)</name>
    <name type="common">Bacillus megaterium</name>
    <dbReference type="NCBI Taxonomy" id="1348623"/>
    <lineage>
        <taxon>Bacteria</taxon>
        <taxon>Bacillati</taxon>
        <taxon>Bacillota</taxon>
        <taxon>Bacilli</taxon>
        <taxon>Bacillales</taxon>
        <taxon>Bacillaceae</taxon>
        <taxon>Priestia</taxon>
    </lineage>
</organism>
<keyword evidence="5 9" id="KW-0093">Biotin biosynthesis</keyword>
<comment type="subunit">
    <text evidence="9">Homodimer.</text>
</comment>
<evidence type="ECO:0000256" key="7">
    <source>
        <dbReference type="ARBA" id="ARBA00022842"/>
    </source>
</evidence>
<dbReference type="RefSeq" id="WP_034654192.1">
    <property type="nucleotide sequence ID" value="NZ_BCVB01000007.1"/>
</dbReference>
<feature type="binding site" evidence="9">
    <location>
        <position position="42"/>
    </location>
    <ligand>
        <name>substrate</name>
    </ligand>
</feature>
<dbReference type="UniPathway" id="UPA00078">
    <property type="reaction ID" value="UER00161"/>
</dbReference>
<keyword evidence="6 9" id="KW-0067">ATP-binding</keyword>
<dbReference type="Proteomes" id="UP000031829">
    <property type="component" value="Chromosome"/>
</dbReference>
<sequence length="240" mass="26699">MGKAYFITGTGTDIGKTLVTSILYKVLGRLGIKTTICKPFQTGYQDEIGGYPDIHWFETRLGVADTGIYQLKPETSPHLAIALSNKQVEPSIVLKRINELKKKFDVVLVEGAGGLAVPLIEEETTFYMTKDLMIDAQMPVIAVGTTGLGAIHDALSTFSYASEHHLKINGLIFNRFNHSSIIHNDNVRTIEKLLQISSLMTVPVFTHIDEELDAYIEKMMRQKSVIQHIQEVFDCAVSKS</sequence>
<dbReference type="GO" id="GO:0009102">
    <property type="term" value="P:biotin biosynthetic process"/>
    <property type="evidence" value="ECO:0007669"/>
    <property type="project" value="UniProtKB-UniRule"/>
</dbReference>
<dbReference type="GO" id="GO:0000287">
    <property type="term" value="F:magnesium ion binding"/>
    <property type="evidence" value="ECO:0007669"/>
    <property type="project" value="UniProtKB-UniRule"/>
</dbReference>
<keyword evidence="2 9" id="KW-0436">Ligase</keyword>
<dbReference type="EMBL" id="CP009920">
    <property type="protein sequence ID" value="AJI23358.1"/>
    <property type="molecule type" value="Genomic_DNA"/>
</dbReference>
<feature type="binding site" evidence="9">
    <location>
        <begin position="174"/>
        <end position="175"/>
    </location>
    <ligand>
        <name>ATP</name>
        <dbReference type="ChEBI" id="CHEBI:30616"/>
    </ligand>
</feature>
<proteinExistence type="inferred from homology"/>
<feature type="binding site" evidence="9">
    <location>
        <begin position="13"/>
        <end position="18"/>
    </location>
    <ligand>
        <name>ATP</name>
        <dbReference type="ChEBI" id="CHEBI:30616"/>
    </ligand>
</feature>
<keyword evidence="7 9" id="KW-0460">Magnesium</keyword>
<feature type="binding site" evidence="9">
    <location>
        <position position="53"/>
    </location>
    <ligand>
        <name>ATP</name>
        <dbReference type="ChEBI" id="CHEBI:30616"/>
    </ligand>
</feature>
<dbReference type="HAMAP" id="MF_00336">
    <property type="entry name" value="BioD"/>
    <property type="match status" value="1"/>
</dbReference>
<dbReference type="HOGENOM" id="CLU_072551_3_0_9"/>
<dbReference type="InterPro" id="IPR004472">
    <property type="entry name" value="DTB_synth_BioD"/>
</dbReference>
<evidence type="ECO:0000256" key="2">
    <source>
        <dbReference type="ARBA" id="ARBA00022598"/>
    </source>
</evidence>
<name>A0A0B6ARR0_PRIM2</name>
<feature type="binding site" evidence="9">
    <location>
        <position position="110"/>
    </location>
    <ligand>
        <name>Mg(2+)</name>
        <dbReference type="ChEBI" id="CHEBI:18420"/>
    </ligand>
</feature>
<dbReference type="KEGG" id="bmeg:BG04_3123"/>
<dbReference type="PANTHER" id="PTHR43210:SF2">
    <property type="entry name" value="ATP-DEPENDENT DETHIOBIOTIN SYNTHETASE BIOD 2"/>
    <property type="match status" value="1"/>
</dbReference>
<dbReference type="Gene3D" id="3.40.50.300">
    <property type="entry name" value="P-loop containing nucleotide triphosphate hydrolases"/>
    <property type="match status" value="1"/>
</dbReference>
<evidence type="ECO:0000256" key="1">
    <source>
        <dbReference type="ARBA" id="ARBA00022490"/>
    </source>
</evidence>
<evidence type="ECO:0000256" key="9">
    <source>
        <dbReference type="HAMAP-Rule" id="MF_00336"/>
    </source>
</evidence>
<dbReference type="EC" id="6.3.3.3" evidence="9"/>
<comment type="function">
    <text evidence="9">Catalyzes a mechanistically unusual reaction, the ATP-dependent insertion of CO2 between the N7 and N8 nitrogen atoms of 7,8-diaminopelargonic acid (DAPA, also called 7,8-diammoniononanoate) to form a ureido ring.</text>
</comment>
<dbReference type="CDD" id="cd03109">
    <property type="entry name" value="DTBS"/>
    <property type="match status" value="1"/>
</dbReference>
<evidence type="ECO:0000256" key="5">
    <source>
        <dbReference type="ARBA" id="ARBA00022756"/>
    </source>
</evidence>
<keyword evidence="1 9" id="KW-0963">Cytoplasm</keyword>
<comment type="caution">
    <text evidence="9">Lacks conserved residue(s) required for the propagation of feature annotation.</text>
</comment>
<reference evidence="10 11" key="1">
    <citation type="journal article" date="2015" name="Genome Announc.">
        <title>Complete genome sequences for 35 biothreat assay-relevant bacillus species.</title>
        <authorList>
            <person name="Johnson S.L."/>
            <person name="Daligault H.E."/>
            <person name="Davenport K.W."/>
            <person name="Jaissle J."/>
            <person name="Frey K.G."/>
            <person name="Ladner J.T."/>
            <person name="Broomall S.M."/>
            <person name="Bishop-Lilly K.A."/>
            <person name="Bruce D.C."/>
            <person name="Gibbons H.S."/>
            <person name="Coyne S.R."/>
            <person name="Lo C.C."/>
            <person name="Meincke L."/>
            <person name="Munk A.C."/>
            <person name="Koroleva G.I."/>
            <person name="Rosenzweig C.N."/>
            <person name="Palacios G.F."/>
            <person name="Redden C.L."/>
            <person name="Minogue T.D."/>
            <person name="Chain P.S."/>
        </authorList>
    </citation>
    <scope>NUCLEOTIDE SEQUENCE [LARGE SCALE GENOMIC DNA]</scope>
    <source>
        <strain evidence="11">ATCC 14581 / DSM 32 / JCM 2506 / NBRC 15308 / NCIMB 9376 / NCTC 10342 / NRRL B-14308 / VKM B-512</strain>
    </source>
</reference>
<dbReference type="PANTHER" id="PTHR43210">
    <property type="entry name" value="DETHIOBIOTIN SYNTHETASE"/>
    <property type="match status" value="1"/>
</dbReference>
<accession>A0A0B6ARR0</accession>
<dbReference type="Pfam" id="PF13500">
    <property type="entry name" value="AAA_26"/>
    <property type="match status" value="1"/>
</dbReference>
<dbReference type="GO" id="GO:0005524">
    <property type="term" value="F:ATP binding"/>
    <property type="evidence" value="ECO:0007669"/>
    <property type="project" value="UniProtKB-UniRule"/>
</dbReference>
<evidence type="ECO:0000313" key="10">
    <source>
        <dbReference type="EMBL" id="AJI23358.1"/>
    </source>
</evidence>
<comment type="pathway">
    <text evidence="9">Cofactor biosynthesis; biotin biosynthesis; biotin from 7,8-diaminononanoate: step 1/2.</text>
</comment>
<dbReference type="PIRSF" id="PIRSF006755">
    <property type="entry name" value="DTB_synth"/>
    <property type="match status" value="1"/>
</dbReference>
<protein>
    <recommendedName>
        <fullName evidence="9">ATP-dependent dethiobiotin synthetase BioD</fullName>
        <ecNumber evidence="9">6.3.3.3</ecNumber>
    </recommendedName>
    <alternativeName>
        <fullName evidence="9">DTB synthetase</fullName>
        <shortName evidence="9">DTBS</shortName>
    </alternativeName>
    <alternativeName>
        <fullName evidence="9">Dethiobiotin synthase</fullName>
    </alternativeName>
</protein>
<comment type="subcellular location">
    <subcellularLocation>
        <location evidence="9">Cytoplasm</location>
    </subcellularLocation>
</comment>
<feature type="binding site" evidence="9">
    <location>
        <begin position="110"/>
        <end position="113"/>
    </location>
    <ligand>
        <name>ATP</name>
        <dbReference type="ChEBI" id="CHEBI:30616"/>
    </ligand>
</feature>
<dbReference type="GO" id="GO:0004141">
    <property type="term" value="F:dethiobiotin synthase activity"/>
    <property type="evidence" value="ECO:0007669"/>
    <property type="project" value="UniProtKB-UniRule"/>
</dbReference>
<comment type="catalytic activity">
    <reaction evidence="8">
        <text>(7R,8S)-8-amino-7-(carboxyamino)nonanoate + ATP = (4R,5S)-dethiobiotin + ADP + phosphate + H(+)</text>
        <dbReference type="Rhea" id="RHEA:63684"/>
        <dbReference type="ChEBI" id="CHEBI:15378"/>
        <dbReference type="ChEBI" id="CHEBI:30616"/>
        <dbReference type="ChEBI" id="CHEBI:43474"/>
        <dbReference type="ChEBI" id="CHEBI:149470"/>
        <dbReference type="ChEBI" id="CHEBI:149473"/>
        <dbReference type="ChEBI" id="CHEBI:456216"/>
    </reaction>
</comment>
<dbReference type="GO" id="GO:0005829">
    <property type="term" value="C:cytosol"/>
    <property type="evidence" value="ECO:0007669"/>
    <property type="project" value="TreeGrafter"/>
</dbReference>